<reference evidence="1 2" key="1">
    <citation type="submission" date="2024-01" db="EMBL/GenBank/DDBJ databases">
        <title>Genome assemblies of Stephania.</title>
        <authorList>
            <person name="Yang L."/>
        </authorList>
    </citation>
    <scope>NUCLEOTIDE SEQUENCE [LARGE SCALE GENOMIC DNA]</scope>
    <source>
        <strain evidence="1">YNDBR</strain>
        <tissue evidence="1">Leaf</tissue>
    </source>
</reference>
<proteinExistence type="predicted"/>
<protein>
    <submittedName>
        <fullName evidence="1">Uncharacterized protein</fullName>
    </submittedName>
</protein>
<gene>
    <name evidence="1" type="ORF">Syun_026390</name>
</gene>
<comment type="caution">
    <text evidence="1">The sequence shown here is derived from an EMBL/GenBank/DDBJ whole genome shotgun (WGS) entry which is preliminary data.</text>
</comment>
<sequence length="93" mass="10124">MEIASVAKRPLKVEHNLQTAMRGRALSSGGPTALTTEEVESLATKEAKVASVAEFESVSSVVHTEVMTLQGQDMSSMDLIKLDHFMWQCKESA</sequence>
<organism evidence="1 2">
    <name type="scientific">Stephania yunnanensis</name>
    <dbReference type="NCBI Taxonomy" id="152371"/>
    <lineage>
        <taxon>Eukaryota</taxon>
        <taxon>Viridiplantae</taxon>
        <taxon>Streptophyta</taxon>
        <taxon>Embryophyta</taxon>
        <taxon>Tracheophyta</taxon>
        <taxon>Spermatophyta</taxon>
        <taxon>Magnoliopsida</taxon>
        <taxon>Ranunculales</taxon>
        <taxon>Menispermaceae</taxon>
        <taxon>Menispermoideae</taxon>
        <taxon>Cissampelideae</taxon>
        <taxon>Stephania</taxon>
    </lineage>
</organism>
<dbReference type="AlphaFoldDB" id="A0AAP0HWZ3"/>
<keyword evidence="2" id="KW-1185">Reference proteome</keyword>
<accession>A0AAP0HWZ3</accession>
<dbReference type="EMBL" id="JBBNAF010000011">
    <property type="protein sequence ID" value="KAK9099345.1"/>
    <property type="molecule type" value="Genomic_DNA"/>
</dbReference>
<evidence type="ECO:0000313" key="1">
    <source>
        <dbReference type="EMBL" id="KAK9099345.1"/>
    </source>
</evidence>
<dbReference type="Proteomes" id="UP001420932">
    <property type="component" value="Unassembled WGS sequence"/>
</dbReference>
<name>A0AAP0HWZ3_9MAGN</name>
<evidence type="ECO:0000313" key="2">
    <source>
        <dbReference type="Proteomes" id="UP001420932"/>
    </source>
</evidence>